<feature type="non-terminal residue" evidence="1">
    <location>
        <position position="126"/>
    </location>
</feature>
<keyword evidence="2" id="KW-1185">Reference proteome</keyword>
<reference evidence="1 2" key="1">
    <citation type="submission" date="2024-02" db="EMBL/GenBank/DDBJ databases">
        <authorList>
            <person name="Chen Y."/>
            <person name="Shah S."/>
            <person name="Dougan E. K."/>
            <person name="Thang M."/>
            <person name="Chan C."/>
        </authorList>
    </citation>
    <scope>NUCLEOTIDE SEQUENCE [LARGE SCALE GENOMIC DNA]</scope>
</reference>
<name>A0ABP0NUY9_9DINO</name>
<evidence type="ECO:0000313" key="2">
    <source>
        <dbReference type="Proteomes" id="UP001642464"/>
    </source>
</evidence>
<evidence type="ECO:0000313" key="1">
    <source>
        <dbReference type="EMBL" id="CAK9067617.1"/>
    </source>
</evidence>
<dbReference type="Proteomes" id="UP001642464">
    <property type="component" value="Unassembled WGS sequence"/>
</dbReference>
<accession>A0ABP0NUY9</accession>
<organism evidence="1 2">
    <name type="scientific">Durusdinium trenchii</name>
    <dbReference type="NCBI Taxonomy" id="1381693"/>
    <lineage>
        <taxon>Eukaryota</taxon>
        <taxon>Sar</taxon>
        <taxon>Alveolata</taxon>
        <taxon>Dinophyceae</taxon>
        <taxon>Suessiales</taxon>
        <taxon>Symbiodiniaceae</taxon>
        <taxon>Durusdinium</taxon>
    </lineage>
</organism>
<proteinExistence type="predicted"/>
<sequence>MARYDDHPALKNKALAECRKIVVECGNEARRAVLIDALVRSAWEAGYRASEKSAHREKVLAHIAGLRDADMLLVLTRPEDGEAAAAFGERLRAALSHLISANAGLRVIAARLAAGLAARHFEVAPA</sequence>
<dbReference type="EMBL" id="CAXAMM010031141">
    <property type="protein sequence ID" value="CAK9067617.1"/>
    <property type="molecule type" value="Genomic_DNA"/>
</dbReference>
<comment type="caution">
    <text evidence="1">The sequence shown here is derived from an EMBL/GenBank/DDBJ whole genome shotgun (WGS) entry which is preliminary data.</text>
</comment>
<gene>
    <name evidence="1" type="ORF">SCF082_LOCUS34208</name>
</gene>
<protein>
    <submittedName>
        <fullName evidence="1">Uncharacterized protein</fullName>
    </submittedName>
</protein>